<evidence type="ECO:0000313" key="3">
    <source>
        <dbReference type="Proteomes" id="UP001230504"/>
    </source>
</evidence>
<dbReference type="AlphaFoldDB" id="A0AAD8VAV4"/>
<name>A0AAD8VAV4_9PEZI</name>
<dbReference type="Proteomes" id="UP001230504">
    <property type="component" value="Unassembled WGS sequence"/>
</dbReference>
<comment type="caution">
    <text evidence="2">The sequence shown here is derived from an EMBL/GenBank/DDBJ whole genome shotgun (WGS) entry which is preliminary data.</text>
</comment>
<sequence>MLIDGLMVSPRRFPFPLNIGTDICQVSRIYRLLASDRGVRFLQRVFTKDERTLVPACSSSGQTSTTKPESSQDGDFRALKKHNPLLWKRATFVAGR</sequence>
<gene>
    <name evidence="2" type="ORF">LY79DRAFT_285142</name>
</gene>
<dbReference type="RefSeq" id="XP_060419001.1">
    <property type="nucleotide sequence ID" value="XM_060552153.1"/>
</dbReference>
<dbReference type="InterPro" id="IPR037143">
    <property type="entry name" value="4-PPantetheinyl_Trfase_dom_sf"/>
</dbReference>
<proteinExistence type="predicted"/>
<organism evidence="2 3">
    <name type="scientific">Colletotrichum navitas</name>
    <dbReference type="NCBI Taxonomy" id="681940"/>
    <lineage>
        <taxon>Eukaryota</taxon>
        <taxon>Fungi</taxon>
        <taxon>Dikarya</taxon>
        <taxon>Ascomycota</taxon>
        <taxon>Pezizomycotina</taxon>
        <taxon>Sordariomycetes</taxon>
        <taxon>Hypocreomycetidae</taxon>
        <taxon>Glomerellales</taxon>
        <taxon>Glomerellaceae</taxon>
        <taxon>Colletotrichum</taxon>
        <taxon>Colletotrichum graminicola species complex</taxon>
    </lineage>
</organism>
<feature type="region of interest" description="Disordered" evidence="1">
    <location>
        <begin position="56"/>
        <end position="77"/>
    </location>
</feature>
<evidence type="ECO:0000313" key="2">
    <source>
        <dbReference type="EMBL" id="KAK1598296.1"/>
    </source>
</evidence>
<feature type="compositionally biased region" description="Polar residues" evidence="1">
    <location>
        <begin position="57"/>
        <end position="73"/>
    </location>
</feature>
<dbReference type="Gene3D" id="3.90.470.20">
    <property type="entry name" value="4'-phosphopantetheinyl transferase domain"/>
    <property type="match status" value="1"/>
</dbReference>
<protein>
    <submittedName>
        <fullName evidence="2">Uncharacterized protein</fullName>
    </submittedName>
</protein>
<reference evidence="2" key="1">
    <citation type="submission" date="2021-06" db="EMBL/GenBank/DDBJ databases">
        <title>Comparative genomics, transcriptomics and evolutionary studies reveal genomic signatures of adaptation to plant cell wall in hemibiotrophic fungi.</title>
        <authorList>
            <consortium name="DOE Joint Genome Institute"/>
            <person name="Baroncelli R."/>
            <person name="Diaz J.F."/>
            <person name="Benocci T."/>
            <person name="Peng M."/>
            <person name="Battaglia E."/>
            <person name="Haridas S."/>
            <person name="Andreopoulos W."/>
            <person name="Labutti K."/>
            <person name="Pangilinan J."/>
            <person name="Floch G.L."/>
            <person name="Makela M.R."/>
            <person name="Henrissat B."/>
            <person name="Grigoriev I.V."/>
            <person name="Crouch J.A."/>
            <person name="De Vries R.P."/>
            <person name="Sukno S.A."/>
            <person name="Thon M.R."/>
        </authorList>
    </citation>
    <scope>NUCLEOTIDE SEQUENCE</scope>
    <source>
        <strain evidence="2">CBS 125086</strain>
    </source>
</reference>
<dbReference type="SUPFAM" id="SSF56214">
    <property type="entry name" value="4'-phosphopantetheinyl transferase"/>
    <property type="match status" value="1"/>
</dbReference>
<accession>A0AAD8VAV4</accession>
<dbReference type="GO" id="GO:0000287">
    <property type="term" value="F:magnesium ion binding"/>
    <property type="evidence" value="ECO:0007669"/>
    <property type="project" value="InterPro"/>
</dbReference>
<dbReference type="EMBL" id="JAHLJV010000005">
    <property type="protein sequence ID" value="KAK1598296.1"/>
    <property type="molecule type" value="Genomic_DNA"/>
</dbReference>
<keyword evidence="3" id="KW-1185">Reference proteome</keyword>
<dbReference type="GeneID" id="85436393"/>
<dbReference type="GO" id="GO:0008897">
    <property type="term" value="F:holo-[acyl-carrier-protein] synthase activity"/>
    <property type="evidence" value="ECO:0007669"/>
    <property type="project" value="InterPro"/>
</dbReference>
<evidence type="ECO:0000256" key="1">
    <source>
        <dbReference type="SAM" id="MobiDB-lite"/>
    </source>
</evidence>